<keyword evidence="3" id="KW-1185">Reference proteome</keyword>
<dbReference type="EnsemblBacteria" id="ABM81258">
    <property type="protein sequence ID" value="ABM81258"/>
    <property type="gene ID" value="Hbut_1434"/>
</dbReference>
<dbReference type="Proteomes" id="UP000002593">
    <property type="component" value="Chromosome"/>
</dbReference>
<dbReference type="AlphaFoldDB" id="A2BMP7"/>
<dbReference type="RefSeq" id="WP_011822576.1">
    <property type="nucleotide sequence ID" value="NC_008818.1"/>
</dbReference>
<dbReference type="HOGENOM" id="CLU_1792105_0_0_2"/>
<keyword evidence="1" id="KW-0812">Transmembrane</keyword>
<evidence type="ECO:0000313" key="2">
    <source>
        <dbReference type="EMBL" id="ABM81258.1"/>
    </source>
</evidence>
<dbReference type="KEGG" id="hbu:Hbut_1434"/>
<dbReference type="EMBL" id="CP000493">
    <property type="protein sequence ID" value="ABM81258.1"/>
    <property type="molecule type" value="Genomic_DNA"/>
</dbReference>
<feature type="transmembrane region" description="Helical" evidence="1">
    <location>
        <begin position="12"/>
        <end position="40"/>
    </location>
</feature>
<keyword evidence="1" id="KW-1133">Transmembrane helix</keyword>
<protein>
    <submittedName>
        <fullName evidence="2">Uncharacterized protein</fullName>
    </submittedName>
</protein>
<accession>A2BMP7</accession>
<organism evidence="2 3">
    <name type="scientific">Hyperthermus butylicus (strain DSM 5456 / JCM 9403 / PLM1-5)</name>
    <dbReference type="NCBI Taxonomy" id="415426"/>
    <lineage>
        <taxon>Archaea</taxon>
        <taxon>Thermoproteota</taxon>
        <taxon>Thermoprotei</taxon>
        <taxon>Desulfurococcales</taxon>
        <taxon>Pyrodictiaceae</taxon>
        <taxon>Hyperthermus</taxon>
    </lineage>
</organism>
<dbReference type="GeneID" id="4781398"/>
<proteinExistence type="predicted"/>
<reference evidence="2 3" key="1">
    <citation type="journal article" date="2007" name="Archaea">
        <title>The genome of Hyperthermus butylicus: a sulfur-reducing, peptide fermenting, neutrophilic Crenarchaeote growing up to 108 degrees C.</title>
        <authorList>
            <person name="Brugger K."/>
            <person name="Chen L."/>
            <person name="Stark M."/>
            <person name="Zibat A."/>
            <person name="Redder P."/>
            <person name="Ruepp A."/>
            <person name="Awayez M."/>
            <person name="She Q."/>
            <person name="Garrett R.A."/>
            <person name="Klenk H.P."/>
        </authorList>
    </citation>
    <scope>NUCLEOTIDE SEQUENCE [LARGE SCALE GENOMIC DNA]</scope>
    <source>
        <strain evidence="3">DSM 5456 / JCM 9403 / PLM1-5</strain>
    </source>
</reference>
<name>A2BMP7_HYPBU</name>
<evidence type="ECO:0000313" key="3">
    <source>
        <dbReference type="Proteomes" id="UP000002593"/>
    </source>
</evidence>
<evidence type="ECO:0000256" key="1">
    <source>
        <dbReference type="SAM" id="Phobius"/>
    </source>
</evidence>
<keyword evidence="1" id="KW-0472">Membrane</keyword>
<gene>
    <name evidence="2" type="ordered locus">Hbut_1434</name>
</gene>
<sequence length="144" mass="15708">METLRALHPLAAVIIIVAVTVVIAIAAIGWVTGVFSAAIYSSNQQLYIYDAVAYRDSCILNATLRVEGRPVKVLHVYVEFYGEVKNYTIYGAGPDNILQPGREYRLVAYMPGCDLPYTATAKVKVVADNGVIYMGVYRVVLGSS</sequence>